<gene>
    <name evidence="6" type="ORF">CLV91_0744</name>
</gene>
<dbReference type="SUPFAM" id="SSF55729">
    <property type="entry name" value="Acyl-CoA N-acyltransferases (Nat)"/>
    <property type="match status" value="1"/>
</dbReference>
<comment type="similarity">
    <text evidence="3">Belongs to the acetyltransferase family. RimJ subfamily.</text>
</comment>
<evidence type="ECO:0000256" key="4">
    <source>
        <dbReference type="SAM" id="MobiDB-lite"/>
    </source>
</evidence>
<evidence type="ECO:0000256" key="2">
    <source>
        <dbReference type="ARBA" id="ARBA00023315"/>
    </source>
</evidence>
<dbReference type="Pfam" id="PF13302">
    <property type="entry name" value="Acetyltransf_3"/>
    <property type="match status" value="1"/>
</dbReference>
<feature type="domain" description="N-acetyltransferase" evidence="5">
    <location>
        <begin position="10"/>
        <end position="151"/>
    </location>
</feature>
<evidence type="ECO:0000259" key="5">
    <source>
        <dbReference type="Pfam" id="PF13302"/>
    </source>
</evidence>
<dbReference type="PANTHER" id="PTHR43792">
    <property type="entry name" value="GNAT FAMILY, PUTATIVE (AFU_ORTHOLOGUE AFUA_3G00765)-RELATED-RELATED"/>
    <property type="match status" value="1"/>
</dbReference>
<evidence type="ECO:0000313" key="6">
    <source>
        <dbReference type="EMBL" id="RKR14666.1"/>
    </source>
</evidence>
<evidence type="ECO:0000256" key="1">
    <source>
        <dbReference type="ARBA" id="ARBA00022679"/>
    </source>
</evidence>
<dbReference type="OrthoDB" id="883856at2"/>
<keyword evidence="7" id="KW-1185">Reference proteome</keyword>
<organism evidence="6 7">
    <name type="scientific">Maribacter vaceletii</name>
    <dbReference type="NCBI Taxonomy" id="1206816"/>
    <lineage>
        <taxon>Bacteria</taxon>
        <taxon>Pseudomonadati</taxon>
        <taxon>Bacteroidota</taxon>
        <taxon>Flavobacteriia</taxon>
        <taxon>Flavobacteriales</taxon>
        <taxon>Flavobacteriaceae</taxon>
        <taxon>Maribacter</taxon>
    </lineage>
</organism>
<comment type="caution">
    <text evidence="6">The sequence shown here is derived from an EMBL/GenBank/DDBJ whole genome shotgun (WGS) entry which is preliminary data.</text>
</comment>
<name>A0A495ECY4_9FLAO</name>
<reference evidence="6 7" key="1">
    <citation type="submission" date="2018-10" db="EMBL/GenBank/DDBJ databases">
        <title>Genomic Encyclopedia of Archaeal and Bacterial Type Strains, Phase II (KMG-II): from individual species to whole genera.</title>
        <authorList>
            <person name="Goeker M."/>
        </authorList>
    </citation>
    <scope>NUCLEOTIDE SEQUENCE [LARGE SCALE GENOMIC DNA]</scope>
    <source>
        <strain evidence="6 7">DSM 25230</strain>
    </source>
</reference>
<dbReference type="InterPro" id="IPR016181">
    <property type="entry name" value="Acyl_CoA_acyltransferase"/>
</dbReference>
<dbReference type="Gene3D" id="3.40.630.30">
    <property type="match status" value="1"/>
</dbReference>
<dbReference type="InterPro" id="IPR000182">
    <property type="entry name" value="GNAT_dom"/>
</dbReference>
<keyword evidence="1 6" id="KW-0808">Transferase</keyword>
<accession>A0A495ECY4</accession>
<evidence type="ECO:0000256" key="3">
    <source>
        <dbReference type="ARBA" id="ARBA00038502"/>
    </source>
</evidence>
<proteinExistence type="inferred from homology"/>
<dbReference type="AlphaFoldDB" id="A0A495ECY4"/>
<sequence>MVLNFDAYYLEPIHEKHAWGLCDFVTSNADRLKRYFPLTLAANLTPELATIFTHKKVKEFHTKEEFLFIIRSNSEKNILGMVYLKELNWETKQGELAYCIGYTEEGKGIASKAVQNITDWTFKEHSLKTLQIIVHKTNVASIKVAQKCNFTWQKTLPKEHTPPNENPLDMELYERYNSTSK</sequence>
<keyword evidence="2" id="KW-0012">Acyltransferase</keyword>
<dbReference type="EMBL" id="RBIQ01000007">
    <property type="protein sequence ID" value="RKR14666.1"/>
    <property type="molecule type" value="Genomic_DNA"/>
</dbReference>
<dbReference type="PANTHER" id="PTHR43792:SF8">
    <property type="entry name" value="[RIBOSOMAL PROTEIN US5]-ALANINE N-ACETYLTRANSFERASE"/>
    <property type="match status" value="1"/>
</dbReference>
<feature type="region of interest" description="Disordered" evidence="4">
    <location>
        <begin position="155"/>
        <end position="181"/>
    </location>
</feature>
<dbReference type="GO" id="GO:0016747">
    <property type="term" value="F:acyltransferase activity, transferring groups other than amino-acyl groups"/>
    <property type="evidence" value="ECO:0007669"/>
    <property type="project" value="InterPro"/>
</dbReference>
<dbReference type="InterPro" id="IPR051531">
    <property type="entry name" value="N-acetyltransferase"/>
</dbReference>
<protein>
    <submittedName>
        <fullName evidence="6">Ribosomal-protein-alanine N-acetyltransferase</fullName>
    </submittedName>
</protein>
<dbReference type="Proteomes" id="UP000269412">
    <property type="component" value="Unassembled WGS sequence"/>
</dbReference>
<evidence type="ECO:0000313" key="7">
    <source>
        <dbReference type="Proteomes" id="UP000269412"/>
    </source>
</evidence>
<dbReference type="RefSeq" id="WP_121064088.1">
    <property type="nucleotide sequence ID" value="NZ_RBIQ01000007.1"/>
</dbReference>